<dbReference type="OrthoDB" id="7204455at2"/>
<dbReference type="EMBL" id="FUIE01000085">
    <property type="protein sequence ID" value="SJM70782.1"/>
    <property type="molecule type" value="Genomic_DNA"/>
</dbReference>
<proteinExistence type="predicted"/>
<dbReference type="AlphaFoldDB" id="A0A1R4GSD5"/>
<dbReference type="RefSeq" id="WP_087141838.1">
    <property type="nucleotide sequence ID" value="NZ_FUIE01000085.1"/>
</dbReference>
<reference evidence="1 2" key="1">
    <citation type="submission" date="2017-02" db="EMBL/GenBank/DDBJ databases">
        <authorList>
            <person name="Peterson S.W."/>
        </authorList>
    </citation>
    <scope>NUCLEOTIDE SEQUENCE [LARGE SCALE GENOMIC DNA]</scope>
    <source>
        <strain evidence="1 2">3F5N</strain>
    </source>
</reference>
<accession>A0A1R4GSD5</accession>
<evidence type="ECO:0000313" key="1">
    <source>
        <dbReference type="EMBL" id="SJM70782.1"/>
    </source>
</evidence>
<sequence>MDEFEVAPPESFDSRQALTRMLALLRHLINMIAEFRETLILTSGGDPADPVLDEAFLAARSLALEDIDALTALVGDADFAAPPMVEHRLQGEALRFKMLAILAAYRLVVAAQPSRNPGMSRGWSLYRRALRGTLAAIDGPLESLTAALGARQGLVEFKKALEVLLDL</sequence>
<name>A0A1R4GSD5_BREDI</name>
<evidence type="ECO:0000313" key="2">
    <source>
        <dbReference type="Proteomes" id="UP000195766"/>
    </source>
</evidence>
<gene>
    <name evidence="1" type="ORF">FM111_15435</name>
</gene>
<dbReference type="Proteomes" id="UP000195766">
    <property type="component" value="Unassembled WGS sequence"/>
</dbReference>
<protein>
    <submittedName>
        <fullName evidence="1">Uncharacterized protein</fullName>
    </submittedName>
</protein>
<organism evidence="1 2">
    <name type="scientific">Brevundimonas diminuta 3F5N</name>
    <dbReference type="NCBI Taxonomy" id="1255603"/>
    <lineage>
        <taxon>Bacteria</taxon>
        <taxon>Pseudomonadati</taxon>
        <taxon>Pseudomonadota</taxon>
        <taxon>Alphaproteobacteria</taxon>
        <taxon>Caulobacterales</taxon>
        <taxon>Caulobacteraceae</taxon>
        <taxon>Brevundimonas</taxon>
    </lineage>
</organism>